<sequence>MMKNIIFRVSIGAALFTFHTATAQVRFTNRDANSSSINSSAFIDASSAVNNNATSNVGKGLLYPRTDLSTFTAFGGSPVGIPNSYPTFYDGFVVYNTKVGDTAGVGATQGTLTAGFWYYDNKSKTINGGTWKPLGENPGNTSDTSIYNANGTLNSNRTVGLGGKILNFEGPDPIIGFRSTSANASEIFLHRDNNGTNIPAGQYIGKLNFSGKVEGVNRYLAGISSVYQGNGTTQDSELRFSVNGESNNQLSLDNQRLFANTRIGIKTSSPTEELDVNGNVRFRGVTETSSIAATDRFMLLGEFGVGKRLSLADLKTAIGPDNNTNIYNANGTLNSNRTVGLNGKILNFDGPDPIIGFRSTSANASEIFLHRDNNGTNIPAGQYIGKLNFSGKVGGVNTYLASIRAAYQGNGTTTASELRFSVGGETSTELILNKDGNLGVGNITPSQKLDVDGNARLRNVPNGNLNVPDRYVAIDGNGNLKKVDIDLPAFGLYAQSNSTVTRYADNVARPLVINDYTRINSIYVTRINGNTFRAEKDGIYTIEVWAYYSNIPPADGPGGDVTRGCSMKLDIPSGGAVQKVGDRWADNTGTNGFTRTKRLQNGEIFSVSTRCIRNGSQTYQTAPGSSIMVTYLPSN</sequence>
<dbReference type="EMBL" id="BJYI01000010">
    <property type="protein sequence ID" value="GEN72695.1"/>
    <property type="molecule type" value="Genomic_DNA"/>
</dbReference>
<dbReference type="AlphaFoldDB" id="A0A511YBW5"/>
<name>A0A511YBW5_9FLAO</name>
<proteinExistence type="predicted"/>
<feature type="chain" id="PRO_5021983612" evidence="1">
    <location>
        <begin position="24"/>
        <end position="635"/>
    </location>
</feature>
<keyword evidence="1" id="KW-0732">Signal</keyword>
<dbReference type="RefSeq" id="WP_146897108.1">
    <property type="nucleotide sequence ID" value="NZ_BJYI01000010.1"/>
</dbReference>
<evidence type="ECO:0000256" key="1">
    <source>
        <dbReference type="SAM" id="SignalP"/>
    </source>
</evidence>
<evidence type="ECO:0000313" key="3">
    <source>
        <dbReference type="Proteomes" id="UP000321150"/>
    </source>
</evidence>
<evidence type="ECO:0000313" key="2">
    <source>
        <dbReference type="EMBL" id="GEN72695.1"/>
    </source>
</evidence>
<comment type="caution">
    <text evidence="2">The sequence shown here is derived from an EMBL/GenBank/DDBJ whole genome shotgun (WGS) entry which is preliminary data.</text>
</comment>
<dbReference type="OrthoDB" id="1272410at2"/>
<reference evidence="2 3" key="1">
    <citation type="submission" date="2019-07" db="EMBL/GenBank/DDBJ databases">
        <title>Whole genome shotgun sequence of Chryseobacterium lathyri NBRC 105250.</title>
        <authorList>
            <person name="Hosoyama A."/>
            <person name="Uohara A."/>
            <person name="Ohji S."/>
            <person name="Ichikawa N."/>
        </authorList>
    </citation>
    <scope>NUCLEOTIDE SEQUENCE [LARGE SCALE GENOMIC DNA]</scope>
    <source>
        <strain evidence="2 3">NBRC 105250</strain>
    </source>
</reference>
<accession>A0A511YBW5</accession>
<dbReference type="Proteomes" id="UP000321150">
    <property type="component" value="Unassembled WGS sequence"/>
</dbReference>
<protein>
    <submittedName>
        <fullName evidence="2">Uncharacterized protein</fullName>
    </submittedName>
</protein>
<organism evidence="2 3">
    <name type="scientific">Chryseobacterium lathyri</name>
    <dbReference type="NCBI Taxonomy" id="395933"/>
    <lineage>
        <taxon>Bacteria</taxon>
        <taxon>Pseudomonadati</taxon>
        <taxon>Bacteroidota</taxon>
        <taxon>Flavobacteriia</taxon>
        <taxon>Flavobacteriales</taxon>
        <taxon>Weeksellaceae</taxon>
        <taxon>Chryseobacterium group</taxon>
        <taxon>Chryseobacterium</taxon>
    </lineage>
</organism>
<gene>
    <name evidence="2" type="ORF">CLA01_27670</name>
</gene>
<feature type="signal peptide" evidence="1">
    <location>
        <begin position="1"/>
        <end position="23"/>
    </location>
</feature>